<dbReference type="Gene3D" id="3.40.50.10810">
    <property type="entry name" value="Tandem AAA-ATPase domain"/>
    <property type="match status" value="1"/>
</dbReference>
<evidence type="ECO:0000256" key="9">
    <source>
        <dbReference type="ARBA" id="ARBA00029956"/>
    </source>
</evidence>
<keyword evidence="4" id="KW-0498">Mitosis</keyword>
<dbReference type="PANTHER" id="PTHR45629:SF7">
    <property type="entry name" value="DNA EXCISION REPAIR PROTEIN ERCC-6-RELATED"/>
    <property type="match status" value="1"/>
</dbReference>
<feature type="domain" description="Helicase ATP-binding" evidence="11">
    <location>
        <begin position="263"/>
        <end position="437"/>
    </location>
</feature>
<comment type="subunit">
    <text evidence="1">Interacts (via N-terminus) with spn-A/Rad51.</text>
</comment>
<feature type="region of interest" description="Disordered" evidence="10">
    <location>
        <begin position="99"/>
        <end position="118"/>
    </location>
</feature>
<dbReference type="InterPro" id="IPR001650">
    <property type="entry name" value="Helicase_C-like"/>
</dbReference>
<dbReference type="PROSITE" id="PS51192">
    <property type="entry name" value="HELICASE_ATP_BIND_1"/>
    <property type="match status" value="1"/>
</dbReference>
<dbReference type="SMART" id="SM00490">
    <property type="entry name" value="HELICc"/>
    <property type="match status" value="1"/>
</dbReference>
<dbReference type="SUPFAM" id="SSF52540">
    <property type="entry name" value="P-loop containing nucleoside triphosphate hydrolases"/>
    <property type="match status" value="2"/>
</dbReference>
<dbReference type="CDD" id="cd18000">
    <property type="entry name" value="DEXHc_ERCC6"/>
    <property type="match status" value="1"/>
</dbReference>
<sequence>MDIKELPFTSREIELTEEPELEDLKELRISQGINVWSTNQNLLEKQALHEIEVFAEENDNLEDVNKPDIKNDGRTILNIESYLKSQVDDRSKELANTISKKTHKHHKSKKLKHKHDWNSNESHNIEQVCTVAQNLVDNENIDNLAAEEDCDKDWSGSEYIPSEGELDSDYDAQGSNKPEKVYTAKRKRKEDKSDHIIEKVKDDGLLQNYKYRLDLYYKELEKELSSNQNETEEYHLLKGGLKIPIKLWNNLYSYQQDGVTWLWTLHQKSTGGLLGDEMGLGKTVQIIVFLQSLEYSRIVSSHGRFNGLGPSLIVCPTTVIHQWVKHFHEWAPEFRVAVLHQSGSYQGNKAELIKDIHKNKGIIITTYLGILKYKGNLLEYTWHYVILDEGHKIRNPTAKVSIAVKEFRTPYRIMLTGSPMQNNLTELWSLFDFTNPGMLGNLTTFQEHFATPFCMEATALSVATALKNIITPFLLRRSKNEVQHNICLPNKSEQVLFCSLTDEQRDLYKGYLMSEHVNMILGRGTKNWFSESYTRGNVLVAITTLRKICNHPDIYLCEADENHKNGEDALPEEKFGYYKRSGKMVVVSALLKIWKKQGHRVLLFTQGRAMIIIFQEFLEQQGYKYLKMDGSTSVSSRQTLIDKFNQDSSYDVFLLTTRVGGLGVNLTGANRVIIFDPDWNPATDTQARERAWRIGQDKQVTIYRLLSAGTIEEKMYQRQVWKQLLSNKVLLDPRTNKFFRTSDLHDLFSLQETTDSHPETANIFHESRVRIQESIKRKERAKNKKRKNIPATATESTSSEVQFSEDKIQAMKNLAQQIAKSLSQNKEEKPAPKKTSYQLELEVERQLKLKEKQELKKMTAQELLLYNKEKANQKEDDTSNIIDDCETNASFSKALEYSETTAKLHHILNSGKVKDPDEVKKKAVDIRKTIANVKTDMPVIRSGVDSSENNSNDSVRRFNSDVSSRKKKHKRKDKCRPIVDKSGIIDGERVDGLVKSEVKKIKRDKKKKEHDNESQDDFVLGKLFAKKGVSGALQHDSIIRSGTPRE</sequence>
<dbReference type="Pfam" id="PF00176">
    <property type="entry name" value="SNF2-rel_dom"/>
    <property type="match status" value="1"/>
</dbReference>
<dbReference type="Gene3D" id="3.40.50.300">
    <property type="entry name" value="P-loop containing nucleotide triphosphate hydrolases"/>
    <property type="match status" value="1"/>
</dbReference>
<dbReference type="GO" id="GO:0051321">
    <property type="term" value="P:meiotic cell cycle"/>
    <property type="evidence" value="ECO:0007669"/>
    <property type="project" value="UniProtKB-KW"/>
</dbReference>
<feature type="compositionally biased region" description="Low complexity" evidence="10">
    <location>
        <begin position="942"/>
        <end position="953"/>
    </location>
</feature>
<dbReference type="InterPro" id="IPR014001">
    <property type="entry name" value="Helicase_ATP-bd"/>
</dbReference>
<feature type="compositionally biased region" description="Basic residues" evidence="10">
    <location>
        <begin position="100"/>
        <end position="115"/>
    </location>
</feature>
<dbReference type="InterPro" id="IPR000330">
    <property type="entry name" value="SNF2_N"/>
</dbReference>
<evidence type="ECO:0000256" key="6">
    <source>
        <dbReference type="ARBA" id="ARBA00023254"/>
    </source>
</evidence>
<dbReference type="GO" id="GO:0008094">
    <property type="term" value="F:ATP-dependent activity, acting on DNA"/>
    <property type="evidence" value="ECO:0007669"/>
    <property type="project" value="TreeGrafter"/>
</dbReference>
<feature type="domain" description="Helicase C-terminal" evidence="12">
    <location>
        <begin position="586"/>
        <end position="745"/>
    </location>
</feature>
<accession>A0AAV8XPJ3</accession>
<evidence type="ECO:0000313" key="14">
    <source>
        <dbReference type="Proteomes" id="UP001162162"/>
    </source>
</evidence>
<dbReference type="GO" id="GO:0006283">
    <property type="term" value="P:transcription-coupled nucleotide-excision repair"/>
    <property type="evidence" value="ECO:0007669"/>
    <property type="project" value="TreeGrafter"/>
</dbReference>
<dbReference type="GO" id="GO:0005634">
    <property type="term" value="C:nucleus"/>
    <property type="evidence" value="ECO:0007669"/>
    <property type="project" value="TreeGrafter"/>
</dbReference>
<evidence type="ECO:0000256" key="5">
    <source>
        <dbReference type="ARBA" id="ARBA00022801"/>
    </source>
</evidence>
<evidence type="ECO:0000256" key="3">
    <source>
        <dbReference type="ARBA" id="ARBA00022618"/>
    </source>
</evidence>
<dbReference type="InterPro" id="IPR027417">
    <property type="entry name" value="P-loop_NTPase"/>
</dbReference>
<feature type="compositionally biased region" description="Basic residues" evidence="10">
    <location>
        <begin position="965"/>
        <end position="974"/>
    </location>
</feature>
<keyword evidence="14" id="KW-1185">Reference proteome</keyword>
<dbReference type="EMBL" id="JAPWTK010000442">
    <property type="protein sequence ID" value="KAJ8940277.1"/>
    <property type="molecule type" value="Genomic_DNA"/>
</dbReference>
<dbReference type="InterPro" id="IPR050496">
    <property type="entry name" value="SNF2_RAD54_helicase_repair"/>
</dbReference>
<name>A0AAV8XPJ3_9CUCU</name>
<dbReference type="Proteomes" id="UP001162162">
    <property type="component" value="Unassembled WGS sequence"/>
</dbReference>
<evidence type="ECO:0000256" key="8">
    <source>
        <dbReference type="ARBA" id="ARBA00024776"/>
    </source>
</evidence>
<gene>
    <name evidence="13" type="ORF">NQ318_007648</name>
</gene>
<evidence type="ECO:0000256" key="7">
    <source>
        <dbReference type="ARBA" id="ARBA00023306"/>
    </source>
</evidence>
<comment type="caution">
    <text evidence="13">The sequence shown here is derived from an EMBL/GenBank/DDBJ whole genome shotgun (WGS) entry which is preliminary data.</text>
</comment>
<evidence type="ECO:0000256" key="1">
    <source>
        <dbReference type="ARBA" id="ARBA00011467"/>
    </source>
</evidence>
<comment type="function">
    <text evidence="8">Involved in mitotic DNA repair and meiotic recombination. Functions in the recombinational DNA repair pathway. Essential for interhomolog gene conversion (GC), but may have a less important role in intersister GC than spn-A/Rad51. In the presence of DNA, spn-A/Rad51 enhances the ATPase activity of okr/Rad54.</text>
</comment>
<evidence type="ECO:0000259" key="11">
    <source>
        <dbReference type="PROSITE" id="PS51192"/>
    </source>
</evidence>
<keyword evidence="5" id="KW-0378">Hydrolase</keyword>
<dbReference type="GO" id="GO:0051301">
    <property type="term" value="P:cell division"/>
    <property type="evidence" value="ECO:0007669"/>
    <property type="project" value="UniProtKB-KW"/>
</dbReference>
<evidence type="ECO:0000259" key="12">
    <source>
        <dbReference type="PROSITE" id="PS51194"/>
    </source>
</evidence>
<feature type="compositionally biased region" description="Basic residues" evidence="10">
    <location>
        <begin position="777"/>
        <end position="788"/>
    </location>
</feature>
<organism evidence="13 14">
    <name type="scientific">Aromia moschata</name>
    <dbReference type="NCBI Taxonomy" id="1265417"/>
    <lineage>
        <taxon>Eukaryota</taxon>
        <taxon>Metazoa</taxon>
        <taxon>Ecdysozoa</taxon>
        <taxon>Arthropoda</taxon>
        <taxon>Hexapoda</taxon>
        <taxon>Insecta</taxon>
        <taxon>Pterygota</taxon>
        <taxon>Neoptera</taxon>
        <taxon>Endopterygota</taxon>
        <taxon>Coleoptera</taxon>
        <taxon>Polyphaga</taxon>
        <taxon>Cucujiformia</taxon>
        <taxon>Chrysomeloidea</taxon>
        <taxon>Cerambycidae</taxon>
        <taxon>Cerambycinae</taxon>
        <taxon>Callichromatini</taxon>
        <taxon>Aromia</taxon>
    </lineage>
</organism>
<dbReference type="InterPro" id="IPR049730">
    <property type="entry name" value="SNF2/RAD54-like_C"/>
</dbReference>
<evidence type="ECO:0000256" key="10">
    <source>
        <dbReference type="SAM" id="MobiDB-lite"/>
    </source>
</evidence>
<dbReference type="GO" id="GO:0005524">
    <property type="term" value="F:ATP binding"/>
    <property type="evidence" value="ECO:0007669"/>
    <property type="project" value="InterPro"/>
</dbReference>
<dbReference type="InterPro" id="IPR038718">
    <property type="entry name" value="SNF2-like_sf"/>
</dbReference>
<keyword evidence="6" id="KW-0469">Meiosis</keyword>
<feature type="region of interest" description="Disordered" evidence="10">
    <location>
        <begin position="774"/>
        <end position="802"/>
    </location>
</feature>
<evidence type="ECO:0000256" key="2">
    <source>
        <dbReference type="ARBA" id="ARBA00015341"/>
    </source>
</evidence>
<dbReference type="AlphaFoldDB" id="A0AAV8XPJ3"/>
<dbReference type="PANTHER" id="PTHR45629">
    <property type="entry name" value="SNF2/RAD54 FAMILY MEMBER"/>
    <property type="match status" value="1"/>
</dbReference>
<reference evidence="13" key="1">
    <citation type="journal article" date="2023" name="Insect Mol. Biol.">
        <title>Genome sequencing provides insights into the evolution of gene families encoding plant cell wall-degrading enzymes in longhorned beetles.</title>
        <authorList>
            <person name="Shin N.R."/>
            <person name="Okamura Y."/>
            <person name="Kirsch R."/>
            <person name="Pauchet Y."/>
        </authorList>
    </citation>
    <scope>NUCLEOTIDE SEQUENCE</scope>
    <source>
        <strain evidence="13">AMC_N1</strain>
    </source>
</reference>
<protein>
    <recommendedName>
        <fullName evidence="2">DNA repair and recombination protein RAD54-like</fullName>
    </recommendedName>
    <alternativeName>
        <fullName evidence="9">Protein okra</fullName>
    </alternativeName>
</protein>
<proteinExistence type="predicted"/>
<dbReference type="SMART" id="SM00487">
    <property type="entry name" value="DEXDc"/>
    <property type="match status" value="1"/>
</dbReference>
<evidence type="ECO:0000256" key="4">
    <source>
        <dbReference type="ARBA" id="ARBA00022776"/>
    </source>
</evidence>
<keyword evidence="3" id="KW-0132">Cell division</keyword>
<dbReference type="CDD" id="cd18793">
    <property type="entry name" value="SF2_C_SNF"/>
    <property type="match status" value="1"/>
</dbReference>
<feature type="region of interest" description="Disordered" evidence="10">
    <location>
        <begin position="996"/>
        <end position="1017"/>
    </location>
</feature>
<feature type="region of interest" description="Disordered" evidence="10">
    <location>
        <begin position="152"/>
        <end position="188"/>
    </location>
</feature>
<keyword evidence="7" id="KW-0131">Cell cycle</keyword>
<dbReference type="Pfam" id="PF00271">
    <property type="entry name" value="Helicase_C"/>
    <property type="match status" value="1"/>
</dbReference>
<dbReference type="PROSITE" id="PS51194">
    <property type="entry name" value="HELICASE_CTER"/>
    <property type="match status" value="1"/>
</dbReference>
<feature type="region of interest" description="Disordered" evidence="10">
    <location>
        <begin position="941"/>
        <end position="978"/>
    </location>
</feature>
<feature type="compositionally biased region" description="Polar residues" evidence="10">
    <location>
        <begin position="791"/>
        <end position="802"/>
    </location>
</feature>
<dbReference type="GO" id="GO:0016787">
    <property type="term" value="F:hydrolase activity"/>
    <property type="evidence" value="ECO:0007669"/>
    <property type="project" value="UniProtKB-KW"/>
</dbReference>
<evidence type="ECO:0000313" key="13">
    <source>
        <dbReference type="EMBL" id="KAJ8940277.1"/>
    </source>
</evidence>